<evidence type="ECO:0000313" key="7">
    <source>
        <dbReference type="Proteomes" id="UP000293360"/>
    </source>
</evidence>
<dbReference type="SUPFAM" id="SSF51735">
    <property type="entry name" value="NAD(P)-binding Rossmann-fold domains"/>
    <property type="match status" value="2"/>
</dbReference>
<keyword evidence="2" id="KW-0597">Phosphoprotein</keyword>
<sequence>MSSSEEGDAEAQNTELHTVKCQRKFSAANVSADCAVLDLADHNPPMRVLELGGGYGCMAKKRPALLGKDTAFPRCRSWQAGGLDEDGQISIEEAKSTDTFDVVVIPNIWSQVPEQLTRPASEQGIVITRKTEQAIPSLSSAGFVLLEFQSETLLAVRVEALASALGAHLQQDAGVAQVNGAILGELDSIELSDKFTSHHATDDAEYIQMGRLLYISRFVPGLDLNSLFRRRLEPQEPLETVPLRDRAGQTIHRPGRHNQYDSLPADFRTTTEPPAGYVDINLRAVSLSAKDIYAMSGRVETHKSTTALDFGGIVSAVGPEAKRDFLAKEMGLPAEYVFNSRDASVVEGIKAATINGVNIIIDFLVGGLMHVSWGYLAPFSRSVEIGKRELIDAGKLDMHVFLRNITLTAFDLSEFFFAEDLFYRNIWNSLPGATQGAIRPREALSACRSGCDKPTARQLVSRLQDTGASVTVVRGDVSSADHVREAVLASTTTSPTSGVVQAAMGLREALFIRMTNDAWHIGIQPKWRGTWNLHHALEGHDETLDFFLMTSSLSGSLGTATESNYCAANGFLDAFAHWRGAQGKPATSVGLGMISEVGYLHEKPETEALLLRKGHSAAQ</sequence>
<dbReference type="PANTHER" id="PTHR43775:SF50">
    <property type="entry name" value="HIGHLY REDUCING POLYKETIDE SYNTHASE SRDA"/>
    <property type="match status" value="1"/>
</dbReference>
<dbReference type="SMART" id="SM00822">
    <property type="entry name" value="PKS_KR"/>
    <property type="match status" value="1"/>
</dbReference>
<dbReference type="SMART" id="SM00829">
    <property type="entry name" value="PKS_ER"/>
    <property type="match status" value="1"/>
</dbReference>
<dbReference type="InterPro" id="IPR013968">
    <property type="entry name" value="PKS_KR"/>
</dbReference>
<evidence type="ECO:0000259" key="5">
    <source>
        <dbReference type="SMART" id="SM00829"/>
    </source>
</evidence>
<evidence type="ECO:0000313" key="6">
    <source>
        <dbReference type="EMBL" id="RYP08514.1"/>
    </source>
</evidence>
<dbReference type="GO" id="GO:0044550">
    <property type="term" value="P:secondary metabolite biosynthetic process"/>
    <property type="evidence" value="ECO:0007669"/>
    <property type="project" value="TreeGrafter"/>
</dbReference>
<dbReference type="GO" id="GO:0016491">
    <property type="term" value="F:oxidoreductase activity"/>
    <property type="evidence" value="ECO:0007669"/>
    <property type="project" value="UniProtKB-KW"/>
</dbReference>
<dbReference type="Gene3D" id="3.40.50.720">
    <property type="entry name" value="NAD(P)-binding Rossmann-like Domain"/>
    <property type="match status" value="2"/>
</dbReference>
<dbReference type="PANTHER" id="PTHR43775">
    <property type="entry name" value="FATTY ACID SYNTHASE"/>
    <property type="match status" value="1"/>
</dbReference>
<dbReference type="InterPro" id="IPR036291">
    <property type="entry name" value="NAD(P)-bd_dom_sf"/>
</dbReference>
<gene>
    <name evidence="6" type="ORF">DL764_001845</name>
</gene>
<feature type="domain" description="Enoyl reductase (ER)" evidence="5">
    <location>
        <begin position="258"/>
        <end position="471"/>
    </location>
</feature>
<accession>A0A4Q4TQA4</accession>
<keyword evidence="1" id="KW-0596">Phosphopantetheine</keyword>
<dbReference type="STRING" id="155417.A0A4Q4TQA4"/>
<proteinExistence type="predicted"/>
<evidence type="ECO:0000256" key="1">
    <source>
        <dbReference type="ARBA" id="ARBA00022450"/>
    </source>
</evidence>
<organism evidence="6 7">
    <name type="scientific">Monosporascus ibericus</name>
    <dbReference type="NCBI Taxonomy" id="155417"/>
    <lineage>
        <taxon>Eukaryota</taxon>
        <taxon>Fungi</taxon>
        <taxon>Dikarya</taxon>
        <taxon>Ascomycota</taxon>
        <taxon>Pezizomycotina</taxon>
        <taxon>Sordariomycetes</taxon>
        <taxon>Xylariomycetidae</taxon>
        <taxon>Xylariales</taxon>
        <taxon>Xylariales incertae sedis</taxon>
        <taxon>Monosporascus</taxon>
    </lineage>
</organism>
<dbReference type="OrthoDB" id="329835at2759"/>
<dbReference type="InterPro" id="IPR057326">
    <property type="entry name" value="KR_dom"/>
</dbReference>
<protein>
    <submittedName>
        <fullName evidence="6">Uncharacterized protein</fullName>
    </submittedName>
</protein>
<dbReference type="GO" id="GO:0004312">
    <property type="term" value="F:fatty acid synthase activity"/>
    <property type="evidence" value="ECO:0007669"/>
    <property type="project" value="TreeGrafter"/>
</dbReference>
<evidence type="ECO:0000259" key="4">
    <source>
        <dbReference type="SMART" id="SM00822"/>
    </source>
</evidence>
<reference evidence="6 7" key="1">
    <citation type="submission" date="2018-06" db="EMBL/GenBank/DDBJ databases">
        <title>Complete Genomes of Monosporascus.</title>
        <authorList>
            <person name="Robinson A.J."/>
            <person name="Natvig D.O."/>
        </authorList>
    </citation>
    <scope>NUCLEOTIDE SEQUENCE [LARGE SCALE GENOMIC DNA]</scope>
    <source>
        <strain evidence="6 7">CBS 110550</strain>
    </source>
</reference>
<dbReference type="InterPro" id="IPR050091">
    <property type="entry name" value="PKS_NRPS_Biosynth_Enz"/>
</dbReference>
<comment type="caution">
    <text evidence="6">The sequence shown here is derived from an EMBL/GenBank/DDBJ whole genome shotgun (WGS) entry which is preliminary data.</text>
</comment>
<dbReference type="GO" id="GO:0006633">
    <property type="term" value="P:fatty acid biosynthetic process"/>
    <property type="evidence" value="ECO:0007669"/>
    <property type="project" value="TreeGrafter"/>
</dbReference>
<dbReference type="Pfam" id="PF08659">
    <property type="entry name" value="KR"/>
    <property type="match status" value="1"/>
</dbReference>
<keyword evidence="7" id="KW-1185">Reference proteome</keyword>
<dbReference type="AlphaFoldDB" id="A0A4Q4TQA4"/>
<name>A0A4Q4TQA4_9PEZI</name>
<feature type="domain" description="Ketoreductase" evidence="4">
    <location>
        <begin position="448"/>
        <end position="597"/>
    </location>
</feature>
<evidence type="ECO:0000256" key="2">
    <source>
        <dbReference type="ARBA" id="ARBA00022553"/>
    </source>
</evidence>
<dbReference type="Proteomes" id="UP000293360">
    <property type="component" value="Unassembled WGS sequence"/>
</dbReference>
<keyword evidence="3" id="KW-0560">Oxidoreductase</keyword>
<dbReference type="EMBL" id="QJNU01000060">
    <property type="protein sequence ID" value="RYP08514.1"/>
    <property type="molecule type" value="Genomic_DNA"/>
</dbReference>
<dbReference type="InterPro" id="IPR020843">
    <property type="entry name" value="ER"/>
</dbReference>
<evidence type="ECO:0000256" key="3">
    <source>
        <dbReference type="ARBA" id="ARBA00023002"/>
    </source>
</evidence>